<dbReference type="AlphaFoldDB" id="A0A2P2LQ38"/>
<evidence type="ECO:0000313" key="1">
    <source>
        <dbReference type="EMBL" id="MBX20060.1"/>
    </source>
</evidence>
<reference evidence="1" key="1">
    <citation type="submission" date="2018-02" db="EMBL/GenBank/DDBJ databases">
        <title>Rhizophora mucronata_Transcriptome.</title>
        <authorList>
            <person name="Meera S.P."/>
            <person name="Sreeshan A."/>
            <person name="Augustine A."/>
        </authorList>
    </citation>
    <scope>NUCLEOTIDE SEQUENCE</scope>
    <source>
        <tissue evidence="1">Leaf</tissue>
    </source>
</reference>
<organism evidence="1">
    <name type="scientific">Rhizophora mucronata</name>
    <name type="common">Asiatic mangrove</name>
    <dbReference type="NCBI Taxonomy" id="61149"/>
    <lineage>
        <taxon>Eukaryota</taxon>
        <taxon>Viridiplantae</taxon>
        <taxon>Streptophyta</taxon>
        <taxon>Embryophyta</taxon>
        <taxon>Tracheophyta</taxon>
        <taxon>Spermatophyta</taxon>
        <taxon>Magnoliopsida</taxon>
        <taxon>eudicotyledons</taxon>
        <taxon>Gunneridae</taxon>
        <taxon>Pentapetalae</taxon>
        <taxon>rosids</taxon>
        <taxon>fabids</taxon>
        <taxon>Malpighiales</taxon>
        <taxon>Rhizophoraceae</taxon>
        <taxon>Rhizophora</taxon>
    </lineage>
</organism>
<accession>A0A2P2LQ38</accession>
<dbReference type="EMBL" id="GGEC01039576">
    <property type="protein sequence ID" value="MBX20060.1"/>
    <property type="molecule type" value="Transcribed_RNA"/>
</dbReference>
<name>A0A2P2LQ38_RHIMU</name>
<sequence length="129" mass="14867">MFLAINASATIVEFGLLFVMHATPSLWNKKWLSSINVCCYHGGKQCKDYLLLDFERNKFHYIPLIEKQSLSGYLEDEIYDNDETLTPPKLLQVTQLNLNTIIDTEKGVQSKINPEFLAYKHTAVHTLFK</sequence>
<protein>
    <submittedName>
        <fullName evidence="1">Uncharacterized protein</fullName>
    </submittedName>
</protein>
<proteinExistence type="predicted"/>